<dbReference type="EMBL" id="CP099799">
    <property type="protein sequence ID" value="USS00948.1"/>
    <property type="molecule type" value="Genomic_DNA"/>
</dbReference>
<evidence type="ECO:0000256" key="5">
    <source>
        <dbReference type="ARBA" id="ARBA00022692"/>
    </source>
</evidence>
<dbReference type="SUPFAM" id="SSF81345">
    <property type="entry name" value="ABC transporter involved in vitamin B12 uptake, BtuC"/>
    <property type="match status" value="1"/>
</dbReference>
<keyword evidence="3" id="KW-0813">Transport</keyword>
<keyword evidence="12" id="KW-1185">Reference proteome</keyword>
<evidence type="ECO:0000256" key="2">
    <source>
        <dbReference type="ARBA" id="ARBA00007935"/>
    </source>
</evidence>
<organism evidence="9 11">
    <name type="scientific">Clostridium septicum</name>
    <dbReference type="NCBI Taxonomy" id="1504"/>
    <lineage>
        <taxon>Bacteria</taxon>
        <taxon>Bacillati</taxon>
        <taxon>Bacillota</taxon>
        <taxon>Clostridia</taxon>
        <taxon>Eubacteriales</taxon>
        <taxon>Clostridiaceae</taxon>
        <taxon>Clostridium</taxon>
    </lineage>
</organism>
<name>A0A9N7JM22_CLOSE</name>
<dbReference type="AlphaFoldDB" id="A0A9N7JM22"/>
<evidence type="ECO:0000313" key="10">
    <source>
        <dbReference type="EMBL" id="USS00948.1"/>
    </source>
</evidence>
<evidence type="ECO:0000256" key="3">
    <source>
        <dbReference type="ARBA" id="ARBA00022448"/>
    </source>
</evidence>
<dbReference type="Gene3D" id="1.10.3470.10">
    <property type="entry name" value="ABC transporter involved in vitamin B12 uptake, BtuC"/>
    <property type="match status" value="1"/>
</dbReference>
<feature type="transmembrane region" description="Helical" evidence="8">
    <location>
        <begin position="124"/>
        <end position="144"/>
    </location>
</feature>
<evidence type="ECO:0000256" key="7">
    <source>
        <dbReference type="ARBA" id="ARBA00023136"/>
    </source>
</evidence>
<proteinExistence type="inferred from homology"/>
<feature type="transmembrane region" description="Helical" evidence="8">
    <location>
        <begin position="12"/>
        <end position="33"/>
    </location>
</feature>
<dbReference type="GO" id="GO:0022857">
    <property type="term" value="F:transmembrane transporter activity"/>
    <property type="evidence" value="ECO:0007669"/>
    <property type="project" value="InterPro"/>
</dbReference>
<evidence type="ECO:0000313" key="12">
    <source>
        <dbReference type="Proteomes" id="UP001055437"/>
    </source>
</evidence>
<accession>A0A9N7JM22</accession>
<keyword evidence="7 8" id="KW-0472">Membrane</keyword>
<reference evidence="9 11" key="1">
    <citation type="submission" date="2017-09" db="EMBL/GenBank/DDBJ databases">
        <authorList>
            <person name="Thomas P."/>
            <person name="Seyboldt C."/>
        </authorList>
    </citation>
    <scope>NUCLEOTIDE SEQUENCE [LARGE SCALE GENOMIC DNA]</scope>
    <source>
        <strain evidence="9 11">DSM 7534</strain>
    </source>
</reference>
<reference evidence="10" key="2">
    <citation type="submission" date="2022-06" db="EMBL/GenBank/DDBJ databases">
        <authorList>
            <person name="Holder M.E."/>
            <person name="Ajami N.J."/>
            <person name="Petrosino J.F."/>
        </authorList>
    </citation>
    <scope>NUCLEOTIDE SEQUENCE</scope>
    <source>
        <strain evidence="10">RMA 8861</strain>
    </source>
</reference>
<dbReference type="RefSeq" id="WP_066675899.1">
    <property type="nucleotide sequence ID" value="NZ_CABMIZ010000012.1"/>
</dbReference>
<comment type="subcellular location">
    <subcellularLocation>
        <location evidence="1">Cell membrane</location>
        <topology evidence="1">Multi-pass membrane protein</topology>
    </subcellularLocation>
</comment>
<feature type="transmembrane region" description="Helical" evidence="8">
    <location>
        <begin position="282"/>
        <end position="303"/>
    </location>
</feature>
<dbReference type="PANTHER" id="PTHR30472">
    <property type="entry name" value="FERRIC ENTEROBACTIN TRANSPORT SYSTEM PERMEASE PROTEIN"/>
    <property type="match status" value="1"/>
</dbReference>
<gene>
    <name evidence="9" type="ORF">CP523_07925</name>
    <name evidence="10" type="ORF">NH397_00260</name>
</gene>
<keyword evidence="6 8" id="KW-1133">Transmembrane helix</keyword>
<dbReference type="EMBL" id="CP023671">
    <property type="protein sequence ID" value="AYE34356.1"/>
    <property type="molecule type" value="Genomic_DNA"/>
</dbReference>
<evidence type="ECO:0000256" key="4">
    <source>
        <dbReference type="ARBA" id="ARBA00022475"/>
    </source>
</evidence>
<feature type="transmembrane region" description="Helical" evidence="8">
    <location>
        <begin position="93"/>
        <end position="112"/>
    </location>
</feature>
<dbReference type="PANTHER" id="PTHR30472:SF24">
    <property type="entry name" value="FERRIC ENTEROBACTIN TRANSPORT SYSTEM PERMEASE PROTEIN FEPG"/>
    <property type="match status" value="1"/>
</dbReference>
<feature type="transmembrane region" description="Helical" evidence="8">
    <location>
        <begin position="243"/>
        <end position="270"/>
    </location>
</feature>
<feature type="transmembrane region" description="Helical" evidence="8">
    <location>
        <begin position="315"/>
        <end position="332"/>
    </location>
</feature>
<dbReference type="InterPro" id="IPR037294">
    <property type="entry name" value="ABC_BtuC-like"/>
</dbReference>
<dbReference type="InterPro" id="IPR000522">
    <property type="entry name" value="ABC_transptr_permease_BtuC"/>
</dbReference>
<feature type="transmembrane region" description="Helical" evidence="8">
    <location>
        <begin position="193"/>
        <end position="217"/>
    </location>
</feature>
<dbReference type="GO" id="GO:0033214">
    <property type="term" value="P:siderophore-iron import into cell"/>
    <property type="evidence" value="ECO:0007669"/>
    <property type="project" value="TreeGrafter"/>
</dbReference>
<evidence type="ECO:0000313" key="11">
    <source>
        <dbReference type="Proteomes" id="UP000280586"/>
    </source>
</evidence>
<keyword evidence="5 8" id="KW-0812">Transmembrane</keyword>
<protein>
    <submittedName>
        <fullName evidence="9">Iron ABC transporter permease</fullName>
    </submittedName>
</protein>
<evidence type="ECO:0000256" key="1">
    <source>
        <dbReference type="ARBA" id="ARBA00004651"/>
    </source>
</evidence>
<dbReference type="KEGG" id="csep:CP523_07925"/>
<dbReference type="GeneID" id="303560599"/>
<dbReference type="FunFam" id="1.10.3470.10:FF:000001">
    <property type="entry name" value="Vitamin B12 ABC transporter permease BtuC"/>
    <property type="match status" value="1"/>
</dbReference>
<dbReference type="Pfam" id="PF01032">
    <property type="entry name" value="FecCD"/>
    <property type="match status" value="1"/>
</dbReference>
<dbReference type="OrthoDB" id="9792889at2"/>
<evidence type="ECO:0000256" key="6">
    <source>
        <dbReference type="ARBA" id="ARBA00022989"/>
    </source>
</evidence>
<dbReference type="Proteomes" id="UP001055437">
    <property type="component" value="Chromosome"/>
</dbReference>
<dbReference type="GO" id="GO:0005886">
    <property type="term" value="C:plasma membrane"/>
    <property type="evidence" value="ECO:0007669"/>
    <property type="project" value="UniProtKB-SubCell"/>
</dbReference>
<evidence type="ECO:0000256" key="8">
    <source>
        <dbReference type="SAM" id="Phobius"/>
    </source>
</evidence>
<keyword evidence="4" id="KW-1003">Cell membrane</keyword>
<comment type="similarity">
    <text evidence="2">Belongs to the binding-protein-dependent transport system permease family. FecCD subfamily.</text>
</comment>
<dbReference type="CDD" id="cd06550">
    <property type="entry name" value="TM_ABC_iron-siderophores_like"/>
    <property type="match status" value="1"/>
</dbReference>
<evidence type="ECO:0000313" key="9">
    <source>
        <dbReference type="EMBL" id="AYE34356.1"/>
    </source>
</evidence>
<feature type="transmembrane region" description="Helical" evidence="8">
    <location>
        <begin position="63"/>
        <end position="81"/>
    </location>
</feature>
<dbReference type="Proteomes" id="UP000280586">
    <property type="component" value="Chromosome"/>
</dbReference>
<sequence length="341" mass="36913">MINISKKTIKISIVLIIIILAIFTISLGFGEVMVSPLEVLKSILGIDSGFSSILVMNIRLPRVIVAFFVGSSLALSGAILQGVVKNHLASPDILGIVNGGAVGALVFLTMFIDPKNNSLTTSILYMPLFTFAFSFIAVILIFLISGKSTSTNKLIIIGIGVSAIFKALTNILIINGPVIFIKEATTWITGSIYGVNWTHAIIIMVTFIFFTILTIIFTKDLNLHQLDDEVIIVLGNNLRKRRLILLSISAALSAGAVTIGGGISFVGLIAPHIARKLVDSKFENITLLSILIGGIITLIADFVSKWLFYPQDLPIGIFTASIGAPYFIYLLIKNRKYSKGR</sequence>